<dbReference type="Proteomes" id="UP000184278">
    <property type="component" value="Unassembled WGS sequence"/>
</dbReference>
<feature type="signal peptide" evidence="2">
    <location>
        <begin position="1"/>
        <end position="27"/>
    </location>
</feature>
<dbReference type="EMBL" id="FQXK01000053">
    <property type="protein sequence ID" value="SHI99385.1"/>
    <property type="molecule type" value="Genomic_DNA"/>
</dbReference>
<dbReference type="AlphaFoldDB" id="A0A1M6FNZ2"/>
<dbReference type="GeneID" id="89511828"/>
<keyword evidence="1" id="KW-1133">Transmembrane helix</keyword>
<feature type="transmembrane region" description="Helical" evidence="1">
    <location>
        <begin position="219"/>
        <end position="240"/>
    </location>
</feature>
<keyword evidence="4" id="KW-1185">Reference proteome</keyword>
<protein>
    <recommendedName>
        <fullName evidence="5">LPXTG-motif cell wall anchor domain-containing protein</fullName>
    </recommendedName>
</protein>
<gene>
    <name evidence="3" type="ORF">SAMN02745229_03947</name>
</gene>
<name>A0A1M6FNZ2_BUTFI</name>
<evidence type="ECO:0000256" key="1">
    <source>
        <dbReference type="SAM" id="Phobius"/>
    </source>
</evidence>
<proteinExistence type="predicted"/>
<sequence length="246" mass="25834">MKKRILTTAAMVLATLTFALGTTSALAASRTDTAEVLGATRSREDAGEAAVLGADRKQNSVEVATKEITDAKVLADIEDKTILAETINKVIEAANKANNTNSNNEEVKTVTAADLEVLVSVDVTVPEGTEVSAENPVYITFTVPGITTETKIHVMHYNTAIGVWEEVASEVGNGYVVGEFTSLSPVAIVAEKTSLSAAANTSNKGTGSKTSPRTGDNQILFVVIFAVIAVACVSGTFISLRKEKKK</sequence>
<accession>A0A1M6FNZ2</accession>
<keyword evidence="1" id="KW-0812">Transmembrane</keyword>
<keyword evidence="2" id="KW-0732">Signal</keyword>
<keyword evidence="1" id="KW-0472">Membrane</keyword>
<dbReference type="OrthoDB" id="2004118at2"/>
<evidence type="ECO:0000313" key="4">
    <source>
        <dbReference type="Proteomes" id="UP000184278"/>
    </source>
</evidence>
<dbReference type="RefSeq" id="WP_073390311.1">
    <property type="nucleotide sequence ID" value="NZ_FQXK01000053.1"/>
</dbReference>
<evidence type="ECO:0000256" key="2">
    <source>
        <dbReference type="SAM" id="SignalP"/>
    </source>
</evidence>
<evidence type="ECO:0008006" key="5">
    <source>
        <dbReference type="Google" id="ProtNLM"/>
    </source>
</evidence>
<reference evidence="4" key="1">
    <citation type="submission" date="2016-11" db="EMBL/GenBank/DDBJ databases">
        <authorList>
            <person name="Varghese N."/>
            <person name="Submissions S."/>
        </authorList>
    </citation>
    <scope>NUCLEOTIDE SEQUENCE [LARGE SCALE GENOMIC DNA]</scope>
    <source>
        <strain evidence="4">DSM 3071</strain>
    </source>
</reference>
<evidence type="ECO:0000313" key="3">
    <source>
        <dbReference type="EMBL" id="SHI99385.1"/>
    </source>
</evidence>
<dbReference type="STRING" id="1121131.SAMN02745229_03947"/>
<organism evidence="3 4">
    <name type="scientific">Butyrivibrio fibrisolvens DSM 3071</name>
    <dbReference type="NCBI Taxonomy" id="1121131"/>
    <lineage>
        <taxon>Bacteria</taxon>
        <taxon>Bacillati</taxon>
        <taxon>Bacillota</taxon>
        <taxon>Clostridia</taxon>
        <taxon>Lachnospirales</taxon>
        <taxon>Lachnospiraceae</taxon>
        <taxon>Butyrivibrio</taxon>
    </lineage>
</organism>
<feature type="chain" id="PRO_5012341683" description="LPXTG-motif cell wall anchor domain-containing protein" evidence="2">
    <location>
        <begin position="28"/>
        <end position="246"/>
    </location>
</feature>